<sequence>MLSALLTLIHPNPHIRLPKPHFGWPSRRNSSHFRTVLREQYFGCVQLPVLRHGVRVLTSCVLNYQDPLDPTPWTTQKCELGSLSSANLAIEDVQHAFAFAKATGTLLSIKNTGHDFNGRSMLKNSFALWTHNLNNVRTRSSVGIFELNAKSFSWTYNATFVPEGGKGDWLDVYKFADEHNVTVVGGYHPTIGASGGWLMAAGYSVLTPILGVGVDRILRFKIVTLDGVYRTANEYQNFGPCEAEGWDPRASVSFTRTEETPKNFLKLIIDNGVEWDKAGWGGHLYPDNFVGVNPLLTHEEAVESMKNASDYVLAQNGNVVTEEMPSFLALFEKYVTAASVLVGVNPVLGTRLIPQSIFSNESAKAQLLDAFAAMLPFGTVNPQIKAVAPLLYNQTNGATSVLPAWREALWQVHRFPVYQGERKPIVAI</sequence>
<dbReference type="PANTHER" id="PTHR13878">
    <property type="entry name" value="GULONOLACTONE OXIDASE"/>
    <property type="match status" value="1"/>
</dbReference>
<comment type="similarity">
    <text evidence="1">Belongs to the oxygen-dependent FAD-linked oxidoreductase family.</text>
</comment>
<keyword evidence="4" id="KW-1185">Reference proteome</keyword>
<dbReference type="GO" id="GO:0016491">
    <property type="term" value="F:oxidoreductase activity"/>
    <property type="evidence" value="ECO:0007669"/>
    <property type="project" value="UniProtKB-KW"/>
</dbReference>
<gene>
    <name evidence="3" type="ORF">B0H16DRAFT_1756857</name>
</gene>
<dbReference type="AlphaFoldDB" id="A0AAD7K2C3"/>
<evidence type="ECO:0008006" key="5">
    <source>
        <dbReference type="Google" id="ProtNLM"/>
    </source>
</evidence>
<proteinExistence type="inferred from homology"/>
<dbReference type="Gene3D" id="3.30.465.10">
    <property type="match status" value="1"/>
</dbReference>
<comment type="caution">
    <text evidence="3">The sequence shown here is derived from an EMBL/GenBank/DDBJ whole genome shotgun (WGS) entry which is preliminary data.</text>
</comment>
<keyword evidence="2" id="KW-0560">Oxidoreductase</keyword>
<dbReference type="EMBL" id="JARKIB010000010">
    <property type="protein sequence ID" value="KAJ7775469.1"/>
    <property type="molecule type" value="Genomic_DNA"/>
</dbReference>
<evidence type="ECO:0000256" key="2">
    <source>
        <dbReference type="ARBA" id="ARBA00023002"/>
    </source>
</evidence>
<evidence type="ECO:0000313" key="3">
    <source>
        <dbReference type="EMBL" id="KAJ7775469.1"/>
    </source>
</evidence>
<reference evidence="3" key="1">
    <citation type="submission" date="2023-03" db="EMBL/GenBank/DDBJ databases">
        <title>Massive genome expansion in bonnet fungi (Mycena s.s.) driven by repeated elements and novel gene families across ecological guilds.</title>
        <authorList>
            <consortium name="Lawrence Berkeley National Laboratory"/>
            <person name="Harder C.B."/>
            <person name="Miyauchi S."/>
            <person name="Viragh M."/>
            <person name="Kuo A."/>
            <person name="Thoen E."/>
            <person name="Andreopoulos B."/>
            <person name="Lu D."/>
            <person name="Skrede I."/>
            <person name="Drula E."/>
            <person name="Henrissat B."/>
            <person name="Morin E."/>
            <person name="Kohler A."/>
            <person name="Barry K."/>
            <person name="LaButti K."/>
            <person name="Morin E."/>
            <person name="Salamov A."/>
            <person name="Lipzen A."/>
            <person name="Mereny Z."/>
            <person name="Hegedus B."/>
            <person name="Baldrian P."/>
            <person name="Stursova M."/>
            <person name="Weitz H."/>
            <person name="Taylor A."/>
            <person name="Grigoriev I.V."/>
            <person name="Nagy L.G."/>
            <person name="Martin F."/>
            <person name="Kauserud H."/>
        </authorList>
    </citation>
    <scope>NUCLEOTIDE SEQUENCE</scope>
    <source>
        <strain evidence="3">CBHHK182m</strain>
    </source>
</reference>
<dbReference type="InterPro" id="IPR050432">
    <property type="entry name" value="FAD-linked_Oxidoreductases_BP"/>
</dbReference>
<dbReference type="PANTHER" id="PTHR13878:SF91">
    <property type="entry name" value="FAD BINDING DOMAIN PROTEIN (AFU_ORTHOLOGUE AFUA_6G12070)-RELATED"/>
    <property type="match status" value="1"/>
</dbReference>
<dbReference type="InterPro" id="IPR016169">
    <property type="entry name" value="FAD-bd_PCMH_sub2"/>
</dbReference>
<name>A0AAD7K2C3_9AGAR</name>
<dbReference type="SUPFAM" id="SSF56176">
    <property type="entry name" value="FAD-binding/transporter-associated domain-like"/>
    <property type="match status" value="1"/>
</dbReference>
<evidence type="ECO:0000313" key="4">
    <source>
        <dbReference type="Proteomes" id="UP001215598"/>
    </source>
</evidence>
<dbReference type="GO" id="GO:0050660">
    <property type="term" value="F:flavin adenine dinucleotide binding"/>
    <property type="evidence" value="ECO:0007669"/>
    <property type="project" value="InterPro"/>
</dbReference>
<protein>
    <recommendedName>
        <fullName evidence="5">FAD-binding PCMH-type domain-containing protein</fullName>
    </recommendedName>
</protein>
<evidence type="ECO:0000256" key="1">
    <source>
        <dbReference type="ARBA" id="ARBA00005466"/>
    </source>
</evidence>
<accession>A0AAD7K2C3</accession>
<organism evidence="3 4">
    <name type="scientific">Mycena metata</name>
    <dbReference type="NCBI Taxonomy" id="1033252"/>
    <lineage>
        <taxon>Eukaryota</taxon>
        <taxon>Fungi</taxon>
        <taxon>Dikarya</taxon>
        <taxon>Basidiomycota</taxon>
        <taxon>Agaricomycotina</taxon>
        <taxon>Agaricomycetes</taxon>
        <taxon>Agaricomycetidae</taxon>
        <taxon>Agaricales</taxon>
        <taxon>Marasmiineae</taxon>
        <taxon>Mycenaceae</taxon>
        <taxon>Mycena</taxon>
    </lineage>
</organism>
<dbReference type="InterPro" id="IPR036318">
    <property type="entry name" value="FAD-bd_PCMH-like_sf"/>
</dbReference>
<dbReference type="Proteomes" id="UP001215598">
    <property type="component" value="Unassembled WGS sequence"/>
</dbReference>